<protein>
    <submittedName>
        <fullName evidence="1">Uncharacterized protein</fullName>
    </submittedName>
</protein>
<evidence type="ECO:0000313" key="1">
    <source>
        <dbReference type="EMBL" id="KAK6755124.1"/>
    </source>
</evidence>
<sequence length="83" mass="9279">MDTRNTIVRTTTVRRCGNSHCGNGVAGDLLAIVVGWSDNVHKRRENKNHHPKRVPQARFTSREIFSPLKMVVLGGSKSELSPR</sequence>
<organism evidence="1 2">
    <name type="scientific">Necator americanus</name>
    <name type="common">Human hookworm</name>
    <dbReference type="NCBI Taxonomy" id="51031"/>
    <lineage>
        <taxon>Eukaryota</taxon>
        <taxon>Metazoa</taxon>
        <taxon>Ecdysozoa</taxon>
        <taxon>Nematoda</taxon>
        <taxon>Chromadorea</taxon>
        <taxon>Rhabditida</taxon>
        <taxon>Rhabditina</taxon>
        <taxon>Rhabditomorpha</taxon>
        <taxon>Strongyloidea</taxon>
        <taxon>Ancylostomatidae</taxon>
        <taxon>Bunostominae</taxon>
        <taxon>Necator</taxon>
    </lineage>
</organism>
<dbReference type="EMBL" id="JAVFWL010000005">
    <property type="protein sequence ID" value="KAK6755124.1"/>
    <property type="molecule type" value="Genomic_DNA"/>
</dbReference>
<accession>A0ABR1DXL4</accession>
<proteinExistence type="predicted"/>
<dbReference type="Proteomes" id="UP001303046">
    <property type="component" value="Unassembled WGS sequence"/>
</dbReference>
<name>A0ABR1DXL4_NECAM</name>
<comment type="caution">
    <text evidence="1">The sequence shown here is derived from an EMBL/GenBank/DDBJ whole genome shotgun (WGS) entry which is preliminary data.</text>
</comment>
<keyword evidence="2" id="KW-1185">Reference proteome</keyword>
<reference evidence="1 2" key="1">
    <citation type="submission" date="2023-08" db="EMBL/GenBank/DDBJ databases">
        <title>A Necator americanus chromosomal reference genome.</title>
        <authorList>
            <person name="Ilik V."/>
            <person name="Petrzelkova K.J."/>
            <person name="Pardy F."/>
            <person name="Fuh T."/>
            <person name="Niatou-Singa F.S."/>
            <person name="Gouil Q."/>
            <person name="Baker L."/>
            <person name="Ritchie M.E."/>
            <person name="Jex A.R."/>
            <person name="Gazzola D."/>
            <person name="Li H."/>
            <person name="Toshio Fujiwara R."/>
            <person name="Zhan B."/>
            <person name="Aroian R.V."/>
            <person name="Pafco B."/>
            <person name="Schwarz E.M."/>
        </authorList>
    </citation>
    <scope>NUCLEOTIDE SEQUENCE [LARGE SCALE GENOMIC DNA]</scope>
    <source>
        <strain evidence="1 2">Aroian</strain>
        <tissue evidence="1">Whole animal</tissue>
    </source>
</reference>
<gene>
    <name evidence="1" type="primary">Necator_chrV.g18646</name>
    <name evidence="1" type="ORF">RB195_013855</name>
</gene>
<evidence type="ECO:0000313" key="2">
    <source>
        <dbReference type="Proteomes" id="UP001303046"/>
    </source>
</evidence>